<dbReference type="InterPro" id="IPR036291">
    <property type="entry name" value="NAD(P)-bd_dom_sf"/>
</dbReference>
<evidence type="ECO:0000313" key="2">
    <source>
        <dbReference type="EMBL" id="ANI15035.1"/>
    </source>
</evidence>
<proteinExistence type="predicted"/>
<dbReference type="Gene3D" id="3.40.50.720">
    <property type="entry name" value="NAD(P)-binding Rossmann-like Domain"/>
    <property type="match status" value="1"/>
</dbReference>
<organism evidence="2 3">
    <name type="scientific">Pseudomonas citronellolis</name>
    <dbReference type="NCBI Taxonomy" id="53408"/>
    <lineage>
        <taxon>Bacteria</taxon>
        <taxon>Pseudomonadati</taxon>
        <taxon>Pseudomonadota</taxon>
        <taxon>Gammaproteobacteria</taxon>
        <taxon>Pseudomonadales</taxon>
        <taxon>Pseudomonadaceae</taxon>
        <taxon>Pseudomonas</taxon>
    </lineage>
</organism>
<gene>
    <name evidence="2" type="ORF">A9C11_14030</name>
</gene>
<dbReference type="EMBL" id="CP015878">
    <property type="protein sequence ID" value="ANI15035.1"/>
    <property type="molecule type" value="Genomic_DNA"/>
</dbReference>
<name>A0A1A9KBW1_9PSED</name>
<dbReference type="SUPFAM" id="SSF51735">
    <property type="entry name" value="NAD(P)-binding Rossmann-fold domains"/>
    <property type="match status" value="1"/>
</dbReference>
<evidence type="ECO:0000259" key="1">
    <source>
        <dbReference type="Pfam" id="PF01370"/>
    </source>
</evidence>
<dbReference type="InterPro" id="IPR050177">
    <property type="entry name" value="Lipid_A_modif_metabolic_enz"/>
</dbReference>
<dbReference type="Pfam" id="PF01370">
    <property type="entry name" value="Epimerase"/>
    <property type="match status" value="1"/>
</dbReference>
<dbReference type="InterPro" id="IPR001509">
    <property type="entry name" value="Epimerase_deHydtase"/>
</dbReference>
<feature type="domain" description="NAD-dependent epimerase/dehydratase" evidence="1">
    <location>
        <begin position="12"/>
        <end position="181"/>
    </location>
</feature>
<reference evidence="2 3" key="1">
    <citation type="submission" date="2016-05" db="EMBL/GenBank/DDBJ databases">
        <title>Genome Sequence of Pseudomonas citronellolis Strain SJTE-3, an Estrogens and Persistent Organic Pollutants degradation strain.</title>
        <authorList>
            <person name="Liang R."/>
        </authorList>
    </citation>
    <scope>NUCLEOTIDE SEQUENCE [LARGE SCALE GENOMIC DNA]</scope>
    <source>
        <strain evidence="2 3">SJTE-3</strain>
    </source>
</reference>
<protein>
    <recommendedName>
        <fullName evidence="1">NAD-dependent epimerase/dehydratase domain-containing protein</fullName>
    </recommendedName>
</protein>
<dbReference type="Proteomes" id="UP000077748">
    <property type="component" value="Chromosome"/>
</dbReference>
<dbReference type="AlphaFoldDB" id="A0A1A9KBW1"/>
<sequence length="290" mass="32775">MRETSTPQPRKVVITGGSGRLGQYVVEQLQNDFEVKVLDLRPPKQNVEFVEANVLDLDTLRREFVGADAVVHLAAIDFDHQAKPEDYIHVNVQGTWNVLQAANELGIKRVVLCSSVSACGLSEANPSFVPEYLPVDEEHPHYPVQAYSVSKQLMENMAASFVRRGDIQVVCLRPMMVLIPENIAPTLARADDSSSRWLFYYITPEDCARAFEAALRATHVSSGNFFITAQDSCRAEPTLQWVERVLGKLPEIRDKERYERDPYASIFSGDKARQELDFVAESRWQDFLKA</sequence>
<evidence type="ECO:0000313" key="3">
    <source>
        <dbReference type="Proteomes" id="UP000077748"/>
    </source>
</evidence>
<dbReference type="PANTHER" id="PTHR43245">
    <property type="entry name" value="BIFUNCTIONAL POLYMYXIN RESISTANCE PROTEIN ARNA"/>
    <property type="match status" value="1"/>
</dbReference>
<accession>A0A1A9KBW1</accession>
<dbReference type="RefSeq" id="WP_064583000.1">
    <property type="nucleotide sequence ID" value="NZ_CP015878.1"/>
</dbReference>